<keyword evidence="3" id="KW-1185">Reference proteome</keyword>
<evidence type="ECO:0000256" key="1">
    <source>
        <dbReference type="SAM" id="MobiDB-lite"/>
    </source>
</evidence>
<evidence type="ECO:0000313" key="2">
    <source>
        <dbReference type="EMBL" id="PLT44234.1"/>
    </source>
</evidence>
<name>A0A2N5N1L7_9BACL</name>
<dbReference type="InterPro" id="IPR034660">
    <property type="entry name" value="DinB/YfiT-like"/>
</dbReference>
<gene>
    <name evidence="2" type="ORF">B8V81_2665</name>
</gene>
<comment type="caution">
    <text evidence="2">The sequence shown here is derived from an EMBL/GenBank/DDBJ whole genome shotgun (WGS) entry which is preliminary data.</text>
</comment>
<evidence type="ECO:0008006" key="4">
    <source>
        <dbReference type="Google" id="ProtNLM"/>
    </source>
</evidence>
<dbReference type="AlphaFoldDB" id="A0A2N5N1L7"/>
<dbReference type="RefSeq" id="WP_101808513.1">
    <property type="nucleotide sequence ID" value="NZ_NFEZ01000004.1"/>
</dbReference>
<dbReference type="EMBL" id="NFEZ01000004">
    <property type="protein sequence ID" value="PLT44234.1"/>
    <property type="molecule type" value="Genomic_DNA"/>
</dbReference>
<dbReference type="Proteomes" id="UP000234789">
    <property type="component" value="Unassembled WGS sequence"/>
</dbReference>
<accession>A0A2N5N1L7</accession>
<dbReference type="Gene3D" id="1.20.120.450">
    <property type="entry name" value="dinb family like domain"/>
    <property type="match status" value="1"/>
</dbReference>
<protein>
    <recommendedName>
        <fullName evidence="4">DinB-like domain-containing protein</fullName>
    </recommendedName>
</protein>
<sequence length="108" mass="12093">MRARGGFPDIRVRLPEEPFPPPSNSRSRDELQQGLEELAGRMAELAGRIPAAGGSDGDIGAAPGGRIEHGWFGWLDAREWLELAGMHFRHHLRQQRELEQFHSKEGSL</sequence>
<organism evidence="2 3">
    <name type="scientific">Paenibacillus pasadenensis</name>
    <dbReference type="NCBI Taxonomy" id="217090"/>
    <lineage>
        <taxon>Bacteria</taxon>
        <taxon>Bacillati</taxon>
        <taxon>Bacillota</taxon>
        <taxon>Bacilli</taxon>
        <taxon>Bacillales</taxon>
        <taxon>Paenibacillaceae</taxon>
        <taxon>Paenibacillus</taxon>
    </lineage>
</organism>
<reference evidence="2 3" key="1">
    <citation type="submission" date="2017-05" db="EMBL/GenBank/DDBJ databases">
        <title>Functional genome analysis of Paenibacillus pasadenensis strain R16: insights on endophytic life style and antifungal activity.</title>
        <authorList>
            <person name="Passera A."/>
            <person name="Marcolungo L."/>
            <person name="Casati P."/>
            <person name="Brasca M."/>
            <person name="Quaglino F."/>
            <person name="Delledonne M."/>
        </authorList>
    </citation>
    <scope>NUCLEOTIDE SEQUENCE [LARGE SCALE GENOMIC DNA]</scope>
    <source>
        <strain evidence="2 3">R16</strain>
    </source>
</reference>
<proteinExistence type="predicted"/>
<evidence type="ECO:0000313" key="3">
    <source>
        <dbReference type="Proteomes" id="UP000234789"/>
    </source>
</evidence>
<feature type="region of interest" description="Disordered" evidence="1">
    <location>
        <begin position="1"/>
        <end position="31"/>
    </location>
</feature>